<evidence type="ECO:0000313" key="2">
    <source>
        <dbReference type="EMBL" id="ROU03830.1"/>
    </source>
</evidence>
<keyword evidence="1" id="KW-1133">Transmembrane helix</keyword>
<comment type="caution">
    <text evidence="2">The sequence shown here is derived from an EMBL/GenBank/DDBJ whole genome shotgun (WGS) entry which is preliminary data.</text>
</comment>
<name>A0A3N2R8N6_9RHOB</name>
<keyword evidence="3" id="KW-1185">Reference proteome</keyword>
<keyword evidence="1" id="KW-0812">Transmembrane</keyword>
<dbReference type="OrthoDB" id="5291921at2"/>
<dbReference type="EMBL" id="RDRB01000002">
    <property type="protein sequence ID" value="ROU03830.1"/>
    <property type="molecule type" value="Genomic_DNA"/>
</dbReference>
<feature type="transmembrane region" description="Helical" evidence="1">
    <location>
        <begin position="28"/>
        <end position="53"/>
    </location>
</feature>
<reference evidence="2 3" key="1">
    <citation type="submission" date="2018-10" db="EMBL/GenBank/DDBJ databases">
        <title>Histidinibacterium lentulum gen. nov., sp. nov., a marine bacterium from the culture broth of Picochlorum sp. 122.</title>
        <authorList>
            <person name="Wang G."/>
        </authorList>
    </citation>
    <scope>NUCLEOTIDE SEQUENCE [LARGE SCALE GENOMIC DNA]</scope>
    <source>
        <strain evidence="2 3">B17</strain>
    </source>
</reference>
<keyword evidence="1" id="KW-0472">Membrane</keyword>
<feature type="transmembrane region" description="Helical" evidence="1">
    <location>
        <begin position="125"/>
        <end position="143"/>
    </location>
</feature>
<gene>
    <name evidence="2" type="ORF">EAT49_05420</name>
</gene>
<organism evidence="2 3">
    <name type="scientific">Histidinibacterium lentulum</name>
    <dbReference type="NCBI Taxonomy" id="2480588"/>
    <lineage>
        <taxon>Bacteria</taxon>
        <taxon>Pseudomonadati</taxon>
        <taxon>Pseudomonadota</taxon>
        <taxon>Alphaproteobacteria</taxon>
        <taxon>Rhodobacterales</taxon>
        <taxon>Paracoccaceae</taxon>
        <taxon>Histidinibacterium</taxon>
    </lineage>
</organism>
<feature type="transmembrane region" description="Helical" evidence="1">
    <location>
        <begin position="73"/>
        <end position="104"/>
    </location>
</feature>
<evidence type="ECO:0000313" key="3">
    <source>
        <dbReference type="Proteomes" id="UP000268016"/>
    </source>
</evidence>
<evidence type="ECO:0000256" key="1">
    <source>
        <dbReference type="SAM" id="Phobius"/>
    </source>
</evidence>
<protein>
    <submittedName>
        <fullName evidence="2">Paraquat-inducible protein A</fullName>
    </submittedName>
</protein>
<sequence>MPAEGGRAVCQRCHRVLIAPRSATSLRIVALTLSVTILVTAAAFFPFLEIHAAGLGNRASLLDVATSFRSGTLVFVSVATVATIVLVPLLRTLLLLYVLGPLTVGKAPLPQARRAFRLSQQMRPWAMTEIFALGCAVALVKVADLAQLDFGPAFWMFALLVVIVIINDAYMCTWSVWNALDEKDN</sequence>
<proteinExistence type="predicted"/>
<dbReference type="InterPro" id="IPR007498">
    <property type="entry name" value="PqiA-like"/>
</dbReference>
<feature type="transmembrane region" description="Helical" evidence="1">
    <location>
        <begin position="155"/>
        <end position="177"/>
    </location>
</feature>
<dbReference type="Pfam" id="PF04403">
    <property type="entry name" value="PqiA"/>
    <property type="match status" value="1"/>
</dbReference>
<accession>A0A3N2R8N6</accession>
<dbReference type="Proteomes" id="UP000268016">
    <property type="component" value="Unassembled WGS sequence"/>
</dbReference>
<dbReference type="AlphaFoldDB" id="A0A3N2R8N6"/>